<evidence type="ECO:0000256" key="9">
    <source>
        <dbReference type="RuleBase" id="RU363032"/>
    </source>
</evidence>
<keyword evidence="6 9" id="KW-0812">Transmembrane</keyword>
<comment type="caution">
    <text evidence="13">The sequence shown here is derived from an EMBL/GenBank/DDBJ whole genome shotgun (WGS) entry which is preliminary data.</text>
</comment>
<evidence type="ECO:0000313" key="13">
    <source>
        <dbReference type="EMBL" id="GEK23371.1"/>
    </source>
</evidence>
<dbReference type="OrthoDB" id="9785113at2"/>
<dbReference type="CDD" id="cd06261">
    <property type="entry name" value="TM_PBP2"/>
    <property type="match status" value="1"/>
</dbReference>
<evidence type="ECO:0000259" key="12">
    <source>
        <dbReference type="PROSITE" id="PS50928"/>
    </source>
</evidence>
<dbReference type="InterPro" id="IPR035906">
    <property type="entry name" value="MetI-like_sf"/>
</dbReference>
<dbReference type="InterPro" id="IPR051124">
    <property type="entry name" value="Phosphate_Transport_Permease"/>
</dbReference>
<keyword evidence="4 10" id="KW-1003">Cell membrane</keyword>
<feature type="transmembrane region" description="Helical" evidence="9">
    <location>
        <begin position="40"/>
        <end position="65"/>
    </location>
</feature>
<dbReference type="PANTHER" id="PTHR30425">
    <property type="entry name" value="PHOSPHATE TRANSPORT SYSTEM PERMEASE PROTEIN PST"/>
    <property type="match status" value="1"/>
</dbReference>
<evidence type="ECO:0000256" key="3">
    <source>
        <dbReference type="ARBA" id="ARBA00022448"/>
    </source>
</evidence>
<evidence type="ECO:0000256" key="6">
    <source>
        <dbReference type="ARBA" id="ARBA00022692"/>
    </source>
</evidence>
<reference evidence="13 14" key="1">
    <citation type="submission" date="2019-07" db="EMBL/GenBank/DDBJ databases">
        <title>Whole genome shotgun sequence of Cellulomonas xylanilytica NBRC 101102.</title>
        <authorList>
            <person name="Hosoyama A."/>
            <person name="Uohara A."/>
            <person name="Ohji S."/>
            <person name="Ichikawa N."/>
        </authorList>
    </citation>
    <scope>NUCLEOTIDE SEQUENCE [LARGE SCALE GENOMIC DNA]</scope>
    <source>
        <strain evidence="13 14">NBRC 101102</strain>
    </source>
</reference>
<name>A0A510VBK4_9CELL</name>
<sequence length="340" mass="35961">MTSTQSPPTQDGVRPTEAVGPPRPSRRRRTRVVDKGASRLFRWTATGAGALILVVLVAVAAFLVLRAWPALTTPAAELTEKVSWMGEATSLLDFVGPLIFGTVLAAALALVIATPIALGIALFTSHYAPRRLASGLGYLVDLLAAIPSVVYGLWGGLVLAPMVKPVWAWLNEYLGFIPFFAGTVSPTARVLMTVGLVLAVMILPIITAVSREVFLQTPRLHEEAALALGATRWEMIRVAVLPFARSGIVSAAMLGLGRALGETMAVLMILSPGFLYSFKLLEAGQQQTIAANIAAQFPEANPLGVSALIATGLALFVITLVVNMAARAIVARRKDFSGAN</sequence>
<protein>
    <recommendedName>
        <fullName evidence="10">Phosphate transport system permease protein</fullName>
    </recommendedName>
</protein>
<gene>
    <name evidence="13" type="primary">pstC</name>
    <name evidence="13" type="ORF">CXY01_38910</name>
</gene>
<dbReference type="GO" id="GO:0005886">
    <property type="term" value="C:plasma membrane"/>
    <property type="evidence" value="ECO:0007669"/>
    <property type="project" value="UniProtKB-SubCell"/>
</dbReference>
<dbReference type="Gene3D" id="1.10.3720.10">
    <property type="entry name" value="MetI-like"/>
    <property type="match status" value="1"/>
</dbReference>
<dbReference type="GO" id="GO:0005315">
    <property type="term" value="F:phosphate transmembrane transporter activity"/>
    <property type="evidence" value="ECO:0007669"/>
    <property type="project" value="InterPro"/>
</dbReference>
<dbReference type="SUPFAM" id="SSF161098">
    <property type="entry name" value="MetI-like"/>
    <property type="match status" value="1"/>
</dbReference>
<keyword evidence="3 9" id="KW-0813">Transport</keyword>
<dbReference type="InterPro" id="IPR011864">
    <property type="entry name" value="Phosphate_PstC"/>
</dbReference>
<feature type="region of interest" description="Disordered" evidence="11">
    <location>
        <begin position="1"/>
        <end position="31"/>
    </location>
</feature>
<feature type="transmembrane region" description="Helical" evidence="9">
    <location>
        <begin position="263"/>
        <end position="281"/>
    </location>
</feature>
<dbReference type="PANTHER" id="PTHR30425:SF1">
    <property type="entry name" value="PHOSPHATE TRANSPORT SYSTEM PERMEASE PROTEIN PSTC"/>
    <property type="match status" value="1"/>
</dbReference>
<evidence type="ECO:0000256" key="7">
    <source>
        <dbReference type="ARBA" id="ARBA00022989"/>
    </source>
</evidence>
<organism evidence="13 14">
    <name type="scientific">Cellulomonas xylanilytica</name>
    <dbReference type="NCBI Taxonomy" id="233583"/>
    <lineage>
        <taxon>Bacteria</taxon>
        <taxon>Bacillati</taxon>
        <taxon>Actinomycetota</taxon>
        <taxon>Actinomycetes</taxon>
        <taxon>Micrococcales</taxon>
        <taxon>Cellulomonadaceae</taxon>
        <taxon>Cellulomonas</taxon>
    </lineage>
</organism>
<comment type="subcellular location">
    <subcellularLocation>
        <location evidence="1 9">Cell membrane</location>
        <topology evidence="1 9">Multi-pass membrane protein</topology>
    </subcellularLocation>
</comment>
<keyword evidence="8 9" id="KW-0472">Membrane</keyword>
<accession>A0A510VBK4</accession>
<feature type="domain" description="ABC transmembrane type-1" evidence="12">
    <location>
        <begin position="99"/>
        <end position="326"/>
    </location>
</feature>
<keyword evidence="14" id="KW-1185">Reference proteome</keyword>
<feature type="transmembrane region" description="Helical" evidence="9">
    <location>
        <begin position="301"/>
        <end position="326"/>
    </location>
</feature>
<keyword evidence="5 10" id="KW-0592">Phosphate transport</keyword>
<feature type="transmembrane region" description="Helical" evidence="9">
    <location>
        <begin position="191"/>
        <end position="210"/>
    </location>
</feature>
<evidence type="ECO:0000256" key="10">
    <source>
        <dbReference type="RuleBase" id="RU363054"/>
    </source>
</evidence>
<dbReference type="AlphaFoldDB" id="A0A510VBK4"/>
<dbReference type="InterPro" id="IPR000515">
    <property type="entry name" value="MetI-like"/>
</dbReference>
<comment type="similarity">
    <text evidence="2 10">Belongs to the binding-protein-dependent transport system permease family. CysTW subfamily.</text>
</comment>
<comment type="function">
    <text evidence="10">Part of the binding-protein-dependent transport system for phosphate; probably responsible for the translocation of the substrate across the membrane.</text>
</comment>
<evidence type="ECO:0000256" key="2">
    <source>
        <dbReference type="ARBA" id="ARBA00007069"/>
    </source>
</evidence>
<feature type="transmembrane region" description="Helical" evidence="9">
    <location>
        <begin position="98"/>
        <end position="123"/>
    </location>
</feature>
<dbReference type="PROSITE" id="PS50928">
    <property type="entry name" value="ABC_TM1"/>
    <property type="match status" value="1"/>
</dbReference>
<evidence type="ECO:0000256" key="11">
    <source>
        <dbReference type="SAM" id="MobiDB-lite"/>
    </source>
</evidence>
<keyword evidence="7 9" id="KW-1133">Transmembrane helix</keyword>
<evidence type="ECO:0000256" key="4">
    <source>
        <dbReference type="ARBA" id="ARBA00022475"/>
    </source>
</evidence>
<evidence type="ECO:0000256" key="5">
    <source>
        <dbReference type="ARBA" id="ARBA00022592"/>
    </source>
</evidence>
<proteinExistence type="inferred from homology"/>
<dbReference type="Pfam" id="PF00528">
    <property type="entry name" value="BPD_transp_1"/>
    <property type="match status" value="1"/>
</dbReference>
<feature type="transmembrane region" description="Helical" evidence="9">
    <location>
        <begin position="135"/>
        <end position="154"/>
    </location>
</feature>
<dbReference type="RefSeq" id="WP_146931101.1">
    <property type="nucleotide sequence ID" value="NZ_BJUB01000015.1"/>
</dbReference>
<dbReference type="EMBL" id="BJUB01000015">
    <property type="protein sequence ID" value="GEK23371.1"/>
    <property type="molecule type" value="Genomic_DNA"/>
</dbReference>
<dbReference type="Proteomes" id="UP000321118">
    <property type="component" value="Unassembled WGS sequence"/>
</dbReference>
<dbReference type="NCBIfam" id="TIGR02138">
    <property type="entry name" value="phosphate_pstC"/>
    <property type="match status" value="1"/>
</dbReference>
<evidence type="ECO:0000256" key="1">
    <source>
        <dbReference type="ARBA" id="ARBA00004651"/>
    </source>
</evidence>
<dbReference type="GO" id="GO:0006817">
    <property type="term" value="P:phosphate ion transport"/>
    <property type="evidence" value="ECO:0007669"/>
    <property type="project" value="UniProtKB-KW"/>
</dbReference>
<evidence type="ECO:0000256" key="8">
    <source>
        <dbReference type="ARBA" id="ARBA00023136"/>
    </source>
</evidence>
<evidence type="ECO:0000313" key="14">
    <source>
        <dbReference type="Proteomes" id="UP000321118"/>
    </source>
</evidence>